<accession>A0A5B7IAI3</accession>
<comment type="caution">
    <text evidence="1">The sequence shown here is derived from an EMBL/GenBank/DDBJ whole genome shotgun (WGS) entry which is preliminary data.</text>
</comment>
<protein>
    <submittedName>
        <fullName evidence="1">Uncharacterized protein</fullName>
    </submittedName>
</protein>
<dbReference type="EMBL" id="VSRR010049711">
    <property type="protein sequence ID" value="MPC78916.1"/>
    <property type="molecule type" value="Genomic_DNA"/>
</dbReference>
<sequence length="53" mass="6451">MFFRSPCISLWWNICNYNFSLLQFFRFDCYSHYFPFVLTILHIPLYPSCPSSS</sequence>
<proteinExistence type="predicted"/>
<gene>
    <name evidence="1" type="ORF">E2C01_073423</name>
</gene>
<evidence type="ECO:0000313" key="2">
    <source>
        <dbReference type="Proteomes" id="UP000324222"/>
    </source>
</evidence>
<keyword evidence="2" id="KW-1185">Reference proteome</keyword>
<name>A0A5B7IAI3_PORTR</name>
<dbReference type="AlphaFoldDB" id="A0A5B7IAI3"/>
<organism evidence="1 2">
    <name type="scientific">Portunus trituberculatus</name>
    <name type="common">Swimming crab</name>
    <name type="synonym">Neptunus trituberculatus</name>
    <dbReference type="NCBI Taxonomy" id="210409"/>
    <lineage>
        <taxon>Eukaryota</taxon>
        <taxon>Metazoa</taxon>
        <taxon>Ecdysozoa</taxon>
        <taxon>Arthropoda</taxon>
        <taxon>Crustacea</taxon>
        <taxon>Multicrustacea</taxon>
        <taxon>Malacostraca</taxon>
        <taxon>Eumalacostraca</taxon>
        <taxon>Eucarida</taxon>
        <taxon>Decapoda</taxon>
        <taxon>Pleocyemata</taxon>
        <taxon>Brachyura</taxon>
        <taxon>Eubrachyura</taxon>
        <taxon>Portunoidea</taxon>
        <taxon>Portunidae</taxon>
        <taxon>Portuninae</taxon>
        <taxon>Portunus</taxon>
    </lineage>
</organism>
<reference evidence="1 2" key="1">
    <citation type="submission" date="2019-05" db="EMBL/GenBank/DDBJ databases">
        <title>Another draft genome of Portunus trituberculatus and its Hox gene families provides insights of decapod evolution.</title>
        <authorList>
            <person name="Jeong J.-H."/>
            <person name="Song I."/>
            <person name="Kim S."/>
            <person name="Choi T."/>
            <person name="Kim D."/>
            <person name="Ryu S."/>
            <person name="Kim W."/>
        </authorList>
    </citation>
    <scope>NUCLEOTIDE SEQUENCE [LARGE SCALE GENOMIC DNA]</scope>
    <source>
        <tissue evidence="1">Muscle</tissue>
    </source>
</reference>
<dbReference type="Proteomes" id="UP000324222">
    <property type="component" value="Unassembled WGS sequence"/>
</dbReference>
<evidence type="ECO:0000313" key="1">
    <source>
        <dbReference type="EMBL" id="MPC78916.1"/>
    </source>
</evidence>